<dbReference type="Proteomes" id="UP000887579">
    <property type="component" value="Unplaced"/>
</dbReference>
<sequence>MSNEPDKLLEDIEMLKGDAEETYDRKLKADLAKISGDIQTVPSMPLITADSQLTEEDIFRMKRLGKPLGASEMQSVASVVDSTSNFGDHVPDDNGSMNSEDPLDITAKDVNDQGLEDESPVQSERDIHISICGRYGFNRNRMPVPQFPPGVVTELSFPFAPRNIPEGFSPEEYKRMFSQSKIYLVGTAHFSKSSQEDVLRTIRMTQPDIVMIELFTELSFPFAPRNIPEGFSPEEYKRMFSQSKIYLVGTAHFSKSSQEDVLRTIRMTQPDIVMIELCASRLSILSMDDQTLLREAKNLDRERVISLIRESGLAQGILHVLLLSTSAYITRQLGMAPGGEFRAAYEGSLKVPCCRLTLGDRPIQVTFQRALGALGIFQKIRLFYHLILSNGATITPEDVERCKQKDLLEEILREMAGEFPQLSKIFRDEYMVHVLQTLLERTTEEKIMAARDCGAEYQPVNIVAVVGIGHAPGIQENWGRKVNIAELLCIPEPSFASKAFKFTLKAAVVGATAYGIYRLGTFAYGKIRPMV</sequence>
<reference evidence="2" key="1">
    <citation type="submission" date="2022-11" db="UniProtKB">
        <authorList>
            <consortium name="WormBaseParasite"/>
        </authorList>
    </citation>
    <scope>IDENTIFICATION</scope>
</reference>
<protein>
    <submittedName>
        <fullName evidence="2">TraB domain-containing protein</fullName>
    </submittedName>
</protein>
<evidence type="ECO:0000313" key="1">
    <source>
        <dbReference type="Proteomes" id="UP000887579"/>
    </source>
</evidence>
<accession>A0AC34FUH4</accession>
<organism evidence="1 2">
    <name type="scientific">Panagrolaimus sp. ES5</name>
    <dbReference type="NCBI Taxonomy" id="591445"/>
    <lineage>
        <taxon>Eukaryota</taxon>
        <taxon>Metazoa</taxon>
        <taxon>Ecdysozoa</taxon>
        <taxon>Nematoda</taxon>
        <taxon>Chromadorea</taxon>
        <taxon>Rhabditida</taxon>
        <taxon>Tylenchina</taxon>
        <taxon>Panagrolaimomorpha</taxon>
        <taxon>Panagrolaimoidea</taxon>
        <taxon>Panagrolaimidae</taxon>
        <taxon>Panagrolaimus</taxon>
    </lineage>
</organism>
<dbReference type="WBParaSite" id="ES5_v2.g21029.t1">
    <property type="protein sequence ID" value="ES5_v2.g21029.t1"/>
    <property type="gene ID" value="ES5_v2.g21029"/>
</dbReference>
<proteinExistence type="predicted"/>
<evidence type="ECO:0000313" key="2">
    <source>
        <dbReference type="WBParaSite" id="ES5_v2.g21029.t1"/>
    </source>
</evidence>
<name>A0AC34FUH4_9BILA</name>